<evidence type="ECO:0000313" key="6">
    <source>
        <dbReference type="EMBL" id="WVY89511.1"/>
    </source>
</evidence>
<dbReference type="Gene3D" id="3.40.50.12780">
    <property type="entry name" value="N-terminal domain of ligase-like"/>
    <property type="match status" value="1"/>
</dbReference>
<feature type="region of interest" description="Disordered" evidence="3">
    <location>
        <begin position="1283"/>
        <end position="1346"/>
    </location>
</feature>
<keyword evidence="1" id="KW-0436">Ligase</keyword>
<dbReference type="GO" id="GO:0004190">
    <property type="term" value="F:aspartic-type endopeptidase activity"/>
    <property type="evidence" value="ECO:0007669"/>
    <property type="project" value="UniProtKB-KW"/>
</dbReference>
<proteinExistence type="predicted"/>
<evidence type="ECO:0000313" key="7">
    <source>
        <dbReference type="Proteomes" id="UP001374535"/>
    </source>
</evidence>
<dbReference type="Pfam" id="PF22936">
    <property type="entry name" value="Pol_BBD"/>
    <property type="match status" value="1"/>
</dbReference>
<feature type="transmembrane region" description="Helical" evidence="4">
    <location>
        <begin position="447"/>
        <end position="464"/>
    </location>
</feature>
<feature type="transmembrane region" description="Helical" evidence="4">
    <location>
        <begin position="400"/>
        <end position="426"/>
    </location>
</feature>
<dbReference type="SUPFAM" id="SSF53098">
    <property type="entry name" value="Ribonuclease H-like"/>
    <property type="match status" value="1"/>
</dbReference>
<dbReference type="GO" id="GO:0016405">
    <property type="term" value="F:CoA-ligase activity"/>
    <property type="evidence" value="ECO:0007669"/>
    <property type="project" value="TreeGrafter"/>
</dbReference>
<dbReference type="InterPro" id="IPR042099">
    <property type="entry name" value="ANL_N_sf"/>
</dbReference>
<dbReference type="Gene3D" id="3.30.300.30">
    <property type="match status" value="1"/>
</dbReference>
<dbReference type="Proteomes" id="UP001374535">
    <property type="component" value="Chromosome 11"/>
</dbReference>
<evidence type="ECO:0000256" key="4">
    <source>
        <dbReference type="SAM" id="Phobius"/>
    </source>
</evidence>
<dbReference type="InterPro" id="IPR054722">
    <property type="entry name" value="PolX-like_BBD"/>
</dbReference>
<dbReference type="InterPro" id="IPR013103">
    <property type="entry name" value="RVT_2"/>
</dbReference>
<feature type="compositionally biased region" description="Basic and acidic residues" evidence="3">
    <location>
        <begin position="1313"/>
        <end position="1343"/>
    </location>
</feature>
<keyword evidence="4" id="KW-0812">Transmembrane</keyword>
<feature type="compositionally biased region" description="Basic residues" evidence="3">
    <location>
        <begin position="843"/>
        <end position="863"/>
    </location>
</feature>
<evidence type="ECO:0000256" key="3">
    <source>
        <dbReference type="SAM" id="MobiDB-lite"/>
    </source>
</evidence>
<gene>
    <name evidence="6" type="ORF">V8G54_035025</name>
</gene>
<dbReference type="Pfam" id="PF14223">
    <property type="entry name" value="Retrotran_gag_2"/>
    <property type="match status" value="1"/>
</dbReference>
<dbReference type="InterPro" id="IPR036875">
    <property type="entry name" value="Znf_CCHC_sf"/>
</dbReference>
<dbReference type="PANTHER" id="PTHR24096">
    <property type="entry name" value="LONG-CHAIN-FATTY-ACID--COA LIGASE"/>
    <property type="match status" value="1"/>
</dbReference>
<dbReference type="Gene3D" id="3.80.10.10">
    <property type="entry name" value="Ribonuclease Inhibitor"/>
    <property type="match status" value="1"/>
</dbReference>
<dbReference type="InterPro" id="IPR043502">
    <property type="entry name" value="DNA/RNA_pol_sf"/>
</dbReference>
<evidence type="ECO:0000256" key="1">
    <source>
        <dbReference type="ARBA" id="ARBA00022598"/>
    </source>
</evidence>
<dbReference type="Pfam" id="PF00665">
    <property type="entry name" value="rve"/>
    <property type="match status" value="1"/>
</dbReference>
<dbReference type="Pfam" id="PF07727">
    <property type="entry name" value="RVT_2"/>
    <property type="match status" value="1"/>
</dbReference>
<dbReference type="InterPro" id="IPR057670">
    <property type="entry name" value="SH3_retrovirus"/>
</dbReference>
<keyword evidence="2" id="KW-0064">Aspartyl protease</keyword>
<dbReference type="InterPro" id="IPR036397">
    <property type="entry name" value="RNaseH_sf"/>
</dbReference>
<keyword evidence="2" id="KW-0378">Hydrolase</keyword>
<dbReference type="GO" id="GO:0015074">
    <property type="term" value="P:DNA integration"/>
    <property type="evidence" value="ECO:0007669"/>
    <property type="project" value="InterPro"/>
</dbReference>
<keyword evidence="4" id="KW-0472">Membrane</keyword>
<dbReference type="GO" id="GO:0003676">
    <property type="term" value="F:nucleic acid binding"/>
    <property type="evidence" value="ECO:0007669"/>
    <property type="project" value="InterPro"/>
</dbReference>
<dbReference type="Pfam" id="PF13976">
    <property type="entry name" value="gag_pre-integrs"/>
    <property type="match status" value="1"/>
</dbReference>
<sequence>MQNKKLFSVNVPKLLPKLETLEVQNCDSVKTIFDVKCAQETLTFPLKKLVLRKLPNLETVYSEVTEANPALPKGTNPKLTFSCVTSLTLCELPNFKHNTIYYIYDDGAPTFELIIPNLEHLTVGKNELKMIVDGEFQRNLLHKLKVLGVCFDIECDEFPEYGFLQQLPNVKKLVVWSSSFKLNELRLESLEELVSIGLENSWTEPFVKNLETFEVISCSTKSLGQLQRMEIKECKSIEEMVSKEREESNEDEIIFSQLSRLKLDRLLNLRWFYRGSLSFPCLQELSVKYCDEMIKNEAFQKERSLGKHLSRMKHLSVGAVLTTPTPSTLHQNLRNKCVTQELHKLVPTGVPTILTSRSSDGRILSVEKLIEGCYDSTELPQVPVAQSDTSADVSGFQDDIFLAFIPMFHIYGFVFFALGLLCVGITTVLMQKFDFQDMLDAIQKHKVNNVPAVPAVPAVILALVKHSRKARCDLSSLRRMGTGAAPLSKEVALESRKMFPWVELRQGYGLTESSGGATFFVSDKDAKAHPDSCGKLIPTFSPKPLPPNKEGELWLKSPTIMKEYMGNLEATSSTIDSEGWLRTGDLSYIDDNGFVHIVERIKELIKHNGYQVAPAELESVLLSHPLIADAAVIPCLLHAVRAIIARHSSGAYCYTYWNLVEQGITKVVDGATPSEAEVKLVEEQKLKDLKIKNYLYQAIDREVLDTILNDDTSKDIWDSMKQKFQASTRVKRAQLQALRREFEILQMKEGETVNSYFARTLKIAKSMKACGEHMGESVITAKILRSMVSKFNYVVCSIEESNNLEIMTIDELQSSLLVHEQRMNCNDDEENVLHITNEDKGGRGRGRGRHFIRGGQGRRRGRGRQPFNKANIECFKCHKLEHFQYECPTWQNANYAEAEEENWFLDSGCSNHMSGNKEWFSDMDESFRHTVKLGNNTRLNVMGKGNVRLNANGFTNNGKCAIHHPGREQIMDVQMSGNRMFPLAATMMPENPVCFQTESVNESRLWHHRFGHLHYNGLKLLSSKEMVNGLPSIRTPQDLCTHCLVGKQHRNSIPKKGVWRASTKLQLVHADICGPIKPTSISNKRYILSLIDDFSRKAWIYLLHEKSETFSIFKSFKVFVEKESRVCITCLRTDRGGEFTSNEFGECCKNQGIGRQLTTTYTPQQNGVAERKNRTIMNMVRTMLAKKQVPKIFWAEAAKWCVHVLNSGVKPTMKYFRVFGCIAHTHIPDQQRFKLNNKSKRCILLGVSDESKAYRLFDPISKKVIISKDVIFEEQKRWNWEETGTECEQDISDSEKDEWEEENNDNDTVGDSTRADVHFDEPHNHIHENPIEGRVRRNRREPEGLSDEDALMMVTEKDPLSFEEAEKNKKWRNAMMEEMKSIEKNKTWELVDAPSGVKPIGVKWIFKTKLNENGEIDKFKARLVAKGYAQEYGVDYTEVFAPVAQLDTIRIILALAAHYSWTVFQLDVKSAFLHGELKEDIYVQQPIGFLKKGEEDKVYKLRKTLYGLK</sequence>
<evidence type="ECO:0000256" key="2">
    <source>
        <dbReference type="ARBA" id="ARBA00022750"/>
    </source>
</evidence>
<feature type="compositionally biased region" description="Acidic residues" evidence="3">
    <location>
        <begin position="1283"/>
        <end position="1305"/>
    </location>
</feature>
<dbReference type="Pfam" id="PF25597">
    <property type="entry name" value="SH3_retrovirus"/>
    <property type="match status" value="1"/>
</dbReference>
<dbReference type="EMBL" id="CP144690">
    <property type="protein sequence ID" value="WVY89511.1"/>
    <property type="molecule type" value="Genomic_DNA"/>
</dbReference>
<dbReference type="SUPFAM" id="SSF56672">
    <property type="entry name" value="DNA/RNA polymerases"/>
    <property type="match status" value="1"/>
</dbReference>
<dbReference type="PROSITE" id="PS50994">
    <property type="entry name" value="INTEGRASE"/>
    <property type="match status" value="1"/>
</dbReference>
<reference evidence="6 7" key="1">
    <citation type="journal article" date="2023" name="Life. Sci Alliance">
        <title>Evolutionary insights into 3D genome organization and epigenetic landscape of Vigna mungo.</title>
        <authorList>
            <person name="Junaid A."/>
            <person name="Singh B."/>
            <person name="Bhatia S."/>
        </authorList>
    </citation>
    <scope>NUCLEOTIDE SEQUENCE [LARGE SCALE GENOMIC DNA]</scope>
    <source>
        <strain evidence="6">Urdbean</strain>
    </source>
</reference>
<organism evidence="6 7">
    <name type="scientific">Vigna mungo</name>
    <name type="common">Black gram</name>
    <name type="synonym">Phaseolus mungo</name>
    <dbReference type="NCBI Taxonomy" id="3915"/>
    <lineage>
        <taxon>Eukaryota</taxon>
        <taxon>Viridiplantae</taxon>
        <taxon>Streptophyta</taxon>
        <taxon>Embryophyta</taxon>
        <taxon>Tracheophyta</taxon>
        <taxon>Spermatophyta</taxon>
        <taxon>Magnoliopsida</taxon>
        <taxon>eudicotyledons</taxon>
        <taxon>Gunneridae</taxon>
        <taxon>Pentapetalae</taxon>
        <taxon>rosids</taxon>
        <taxon>fabids</taxon>
        <taxon>Fabales</taxon>
        <taxon>Fabaceae</taxon>
        <taxon>Papilionoideae</taxon>
        <taxon>50 kb inversion clade</taxon>
        <taxon>NPAAA clade</taxon>
        <taxon>indigoferoid/millettioid clade</taxon>
        <taxon>Phaseoleae</taxon>
        <taxon>Vigna</taxon>
    </lineage>
</organism>
<keyword evidence="2" id="KW-0645">Protease</keyword>
<dbReference type="Pfam" id="PF00501">
    <property type="entry name" value="AMP-binding"/>
    <property type="match status" value="1"/>
</dbReference>
<dbReference type="PANTHER" id="PTHR24096:SF337">
    <property type="entry name" value="4-COUMARATE--COA LIGASE"/>
    <property type="match status" value="1"/>
</dbReference>
<dbReference type="InterPro" id="IPR057135">
    <property type="entry name" value="At4g27190-like_LRR"/>
</dbReference>
<feature type="region of interest" description="Disordered" evidence="3">
    <location>
        <begin position="837"/>
        <end position="864"/>
    </location>
</feature>
<dbReference type="InterPro" id="IPR032675">
    <property type="entry name" value="LRR_dom_sf"/>
</dbReference>
<dbReference type="InterPro" id="IPR001584">
    <property type="entry name" value="Integrase_cat-core"/>
</dbReference>
<protein>
    <recommendedName>
        <fullName evidence="5">Integrase catalytic domain-containing protein</fullName>
    </recommendedName>
</protein>
<dbReference type="SUPFAM" id="SSF56801">
    <property type="entry name" value="Acetyl-CoA synthetase-like"/>
    <property type="match status" value="1"/>
</dbReference>
<keyword evidence="7" id="KW-1185">Reference proteome</keyword>
<dbReference type="InterPro" id="IPR045851">
    <property type="entry name" value="AMP-bd_C_sf"/>
</dbReference>
<accession>A0AAQ3ME92</accession>
<evidence type="ECO:0000259" key="5">
    <source>
        <dbReference type="PROSITE" id="PS50994"/>
    </source>
</evidence>
<dbReference type="InterPro" id="IPR000873">
    <property type="entry name" value="AMP-dep_synth/lig_dom"/>
</dbReference>
<name>A0AAQ3ME92_VIGMU</name>
<dbReference type="InterPro" id="IPR025724">
    <property type="entry name" value="GAG-pre-integrase_dom"/>
</dbReference>
<dbReference type="SUPFAM" id="SSF57756">
    <property type="entry name" value="Retrovirus zinc finger-like domains"/>
    <property type="match status" value="1"/>
</dbReference>
<feature type="domain" description="Integrase catalytic" evidence="5">
    <location>
        <begin position="1050"/>
        <end position="1236"/>
    </location>
</feature>
<dbReference type="GO" id="GO:0008270">
    <property type="term" value="F:zinc ion binding"/>
    <property type="evidence" value="ECO:0007669"/>
    <property type="project" value="InterPro"/>
</dbReference>
<dbReference type="InterPro" id="IPR012337">
    <property type="entry name" value="RNaseH-like_sf"/>
</dbReference>
<dbReference type="Pfam" id="PF23247">
    <property type="entry name" value="LRR_RPS2"/>
    <property type="match status" value="2"/>
</dbReference>
<dbReference type="SUPFAM" id="SSF52058">
    <property type="entry name" value="L domain-like"/>
    <property type="match status" value="1"/>
</dbReference>
<dbReference type="Gene3D" id="3.30.420.10">
    <property type="entry name" value="Ribonuclease H-like superfamily/Ribonuclease H"/>
    <property type="match status" value="1"/>
</dbReference>
<keyword evidence="4" id="KW-1133">Transmembrane helix</keyword>